<evidence type="ECO:0000256" key="1">
    <source>
        <dbReference type="SAM" id="MobiDB-lite"/>
    </source>
</evidence>
<comment type="caution">
    <text evidence="3">The sequence shown here is derived from an EMBL/GenBank/DDBJ whole genome shotgun (WGS) entry which is preliminary data.</text>
</comment>
<accession>A0AA47M671</accession>
<evidence type="ECO:0000256" key="2">
    <source>
        <dbReference type="SAM" id="Phobius"/>
    </source>
</evidence>
<keyword evidence="4" id="KW-1185">Reference proteome</keyword>
<dbReference type="PANTHER" id="PTHR31416">
    <property type="entry name" value="TRANSMEMBRANE PROTEIN 125"/>
    <property type="match status" value="1"/>
</dbReference>
<proteinExistence type="predicted"/>
<feature type="compositionally biased region" description="Low complexity" evidence="1">
    <location>
        <begin position="7"/>
        <end position="23"/>
    </location>
</feature>
<evidence type="ECO:0000313" key="3">
    <source>
        <dbReference type="EMBL" id="KAK0134410.1"/>
    </source>
</evidence>
<keyword evidence="2" id="KW-1133">Transmembrane helix</keyword>
<feature type="transmembrane region" description="Helical" evidence="2">
    <location>
        <begin position="232"/>
        <end position="252"/>
    </location>
</feature>
<feature type="region of interest" description="Disordered" evidence="1">
    <location>
        <begin position="1"/>
        <end position="50"/>
    </location>
</feature>
<dbReference type="AlphaFoldDB" id="A0AA47M671"/>
<feature type="transmembrane region" description="Helical" evidence="2">
    <location>
        <begin position="109"/>
        <end position="131"/>
    </location>
</feature>
<dbReference type="Proteomes" id="UP001174136">
    <property type="component" value="Unassembled WGS sequence"/>
</dbReference>
<dbReference type="EMBL" id="JAOPHQ010005709">
    <property type="protein sequence ID" value="KAK0134410.1"/>
    <property type="molecule type" value="Genomic_DNA"/>
</dbReference>
<keyword evidence="2" id="KW-0472">Membrane</keyword>
<dbReference type="PANTHER" id="PTHR31416:SF1">
    <property type="entry name" value="TRANSMEMBRANE PROTEIN 125"/>
    <property type="match status" value="1"/>
</dbReference>
<protein>
    <submittedName>
        <fullName evidence="3">Transmembrane protein 125</fullName>
    </submittedName>
</protein>
<feature type="transmembrane region" description="Helical" evidence="2">
    <location>
        <begin position="187"/>
        <end position="212"/>
    </location>
</feature>
<sequence length="312" mass="33960">MIDCEMEPQPTTSCEPSSTSSESALCTKGRKGVRAGPRDRRGGRSRRGAVMPEMQVLRPPRRALFPPASLLHLDPGLDLHHPHPHLRRHLHPHLEQVELRWTHRPRHSLLCYCASVALVVGLGAGGVGLLSATTTSLSGEWRLGVGTALCLLALLVLLKQLLSSAIQDMNCVRSRRRIDQLRSGGRADPLLMLAVGLAVLACGAALLCLATASGGQTSAHRGREMLLSGLGLAVAGGGMVLAVGAYTGLVYLHNRREERRRRRLEETMRRRRRRRRMMMMMGRGTTGSRVVRVFSVAGEQAGQGSSSRTCLI</sequence>
<organism evidence="3 4">
    <name type="scientific">Merluccius polli</name>
    <name type="common">Benguela hake</name>
    <name type="synonym">Merluccius cadenati</name>
    <dbReference type="NCBI Taxonomy" id="89951"/>
    <lineage>
        <taxon>Eukaryota</taxon>
        <taxon>Metazoa</taxon>
        <taxon>Chordata</taxon>
        <taxon>Craniata</taxon>
        <taxon>Vertebrata</taxon>
        <taxon>Euteleostomi</taxon>
        <taxon>Actinopterygii</taxon>
        <taxon>Neopterygii</taxon>
        <taxon>Teleostei</taxon>
        <taxon>Neoteleostei</taxon>
        <taxon>Acanthomorphata</taxon>
        <taxon>Zeiogadaria</taxon>
        <taxon>Gadariae</taxon>
        <taxon>Gadiformes</taxon>
        <taxon>Gadoidei</taxon>
        <taxon>Merlucciidae</taxon>
        <taxon>Merluccius</taxon>
    </lineage>
</organism>
<dbReference type="InterPro" id="IPR028165">
    <property type="entry name" value="TMEM125"/>
</dbReference>
<dbReference type="Pfam" id="PF15109">
    <property type="entry name" value="TMEM125"/>
    <property type="match status" value="1"/>
</dbReference>
<gene>
    <name evidence="3" type="primary">Tmem125_1</name>
    <name evidence="3" type="ORF">N1851_030031</name>
</gene>
<name>A0AA47M671_MERPO</name>
<feature type="transmembrane region" description="Helical" evidence="2">
    <location>
        <begin position="143"/>
        <end position="166"/>
    </location>
</feature>
<reference evidence="3" key="1">
    <citation type="journal article" date="2023" name="Front. Mar. Sci.">
        <title>A new Merluccius polli reference genome to investigate the effects of global change in West African waters.</title>
        <authorList>
            <person name="Mateo J.L."/>
            <person name="Blanco-Fernandez C."/>
            <person name="Garcia-Vazquez E."/>
            <person name="Machado-Schiaffino G."/>
        </authorList>
    </citation>
    <scope>NUCLEOTIDE SEQUENCE</scope>
    <source>
        <strain evidence="3">C29</strain>
        <tissue evidence="3">Fin</tissue>
    </source>
</reference>
<evidence type="ECO:0000313" key="4">
    <source>
        <dbReference type="Proteomes" id="UP001174136"/>
    </source>
</evidence>
<keyword evidence="2 3" id="KW-0812">Transmembrane</keyword>